<gene>
    <name evidence="3" type="primary">OCH1_5</name>
    <name evidence="3" type="ORF">EHS25_006706</name>
</gene>
<dbReference type="Proteomes" id="UP000279259">
    <property type="component" value="Unassembled WGS sequence"/>
</dbReference>
<dbReference type="GO" id="GO:0000009">
    <property type="term" value="F:alpha-1,6-mannosyltransferase activity"/>
    <property type="evidence" value="ECO:0007669"/>
    <property type="project" value="InterPro"/>
</dbReference>
<evidence type="ECO:0000313" key="3">
    <source>
        <dbReference type="EMBL" id="RSH94052.1"/>
    </source>
</evidence>
<feature type="compositionally biased region" description="Polar residues" evidence="1">
    <location>
        <begin position="591"/>
        <end position="603"/>
    </location>
</feature>
<keyword evidence="2" id="KW-0472">Membrane</keyword>
<feature type="compositionally biased region" description="Low complexity" evidence="1">
    <location>
        <begin position="464"/>
        <end position="503"/>
    </location>
</feature>
<dbReference type="STRING" id="1890683.A0A427YSJ2"/>
<evidence type="ECO:0000256" key="2">
    <source>
        <dbReference type="SAM" id="Phobius"/>
    </source>
</evidence>
<name>A0A427YSJ2_9TREE</name>
<dbReference type="Gene3D" id="3.90.550.20">
    <property type="match status" value="1"/>
</dbReference>
<evidence type="ECO:0000313" key="4">
    <source>
        <dbReference type="Proteomes" id="UP000279259"/>
    </source>
</evidence>
<feature type="region of interest" description="Disordered" evidence="1">
    <location>
        <begin position="570"/>
        <end position="603"/>
    </location>
</feature>
<organism evidence="3 4">
    <name type="scientific">Saitozyma podzolica</name>
    <dbReference type="NCBI Taxonomy" id="1890683"/>
    <lineage>
        <taxon>Eukaryota</taxon>
        <taxon>Fungi</taxon>
        <taxon>Dikarya</taxon>
        <taxon>Basidiomycota</taxon>
        <taxon>Agaricomycotina</taxon>
        <taxon>Tremellomycetes</taxon>
        <taxon>Tremellales</taxon>
        <taxon>Trimorphomycetaceae</taxon>
        <taxon>Saitozyma</taxon>
    </lineage>
</organism>
<accession>A0A427YSJ2</accession>
<feature type="region of interest" description="Disordered" evidence="1">
    <location>
        <begin position="1"/>
        <end position="45"/>
    </location>
</feature>
<feature type="region of interest" description="Disordered" evidence="1">
    <location>
        <begin position="464"/>
        <end position="509"/>
    </location>
</feature>
<dbReference type="EMBL" id="RSCD01000003">
    <property type="protein sequence ID" value="RSH94052.1"/>
    <property type="molecule type" value="Genomic_DNA"/>
</dbReference>
<keyword evidence="2" id="KW-0812">Transmembrane</keyword>
<feature type="compositionally biased region" description="Polar residues" evidence="1">
    <location>
        <begin position="18"/>
        <end position="29"/>
    </location>
</feature>
<dbReference type="GO" id="GO:0006487">
    <property type="term" value="P:protein N-linked glycosylation"/>
    <property type="evidence" value="ECO:0007669"/>
    <property type="project" value="TreeGrafter"/>
</dbReference>
<keyword evidence="4" id="KW-1185">Reference proteome</keyword>
<keyword evidence="3" id="KW-0328">Glycosyltransferase</keyword>
<dbReference type="PANTHER" id="PTHR31834">
    <property type="entry name" value="INITIATION-SPECIFIC ALPHA-1,6-MANNOSYLTRANSFERASE"/>
    <property type="match status" value="1"/>
</dbReference>
<proteinExistence type="predicted"/>
<dbReference type="OrthoDB" id="409543at2759"/>
<dbReference type="Pfam" id="PF04488">
    <property type="entry name" value="Gly_transf_sug"/>
    <property type="match status" value="1"/>
</dbReference>
<feature type="transmembrane region" description="Helical" evidence="2">
    <location>
        <begin position="58"/>
        <end position="78"/>
    </location>
</feature>
<comment type="caution">
    <text evidence="3">The sequence shown here is derived from an EMBL/GenBank/DDBJ whole genome shotgun (WGS) entry which is preliminary data.</text>
</comment>
<keyword evidence="2" id="KW-1133">Transmembrane helix</keyword>
<sequence length="603" mass="65194">MEASSSKSRASWAPSWLSIGSPSGKYQQLPTTTPPPTPQLDSDSDREVALRVARRRRVLPPIICVALLLAAVGLSFGVSSTRDIVTAGLEEVETEITGHRLDVQAGLPAAKLKGEGQVGSGTGVGVVATGGKGAGATGSASATMGAATATATVTGHKDMWGLSEDDGWRSTKQGLSDLGMLGEKAYHLDLASGEAGIIQYFDQLVNFTQSLPSVLHTPLLTSLHDHLPPSHPDLIPAPKTRHRQTPGLVAYKTIFQTNATDQNASATTVRWLEQNGRDGWELEFLDDEDADKWVWDKFNGSDVAWAWEYMRGQAPWVGMEMLRYLLLLTRGGVYSDVDTRPIRPIEQWGLRRVEVLDLTPTDGPDWRSNLTTHPGLIIGIETDVHAHPHWLESGWLRPLGISRGTIGSAPNHPIILDAARRAVNHTRVAQRLREERIAQVVQALAANRTVGAMPVTTTLTTTLTTTMPQPVPTSLTSKSAPTTLTTTAPPAPTSTSTPMNTPSRPKRQVGEEVLEIDVEEWTGSAMFTDAVMAFLRVRYNVTWHRLRGLDHPLRIGDVLILPITAFSSGGEPDFQAGGEDDPQADVVHDVATQSPQDKGVNTD</sequence>
<protein>
    <submittedName>
        <fullName evidence="3">Membrane-bound alpha-1,6-mannosyltransferase Initiation-specific</fullName>
    </submittedName>
</protein>
<dbReference type="GO" id="GO:0000136">
    <property type="term" value="C:mannan polymerase complex"/>
    <property type="evidence" value="ECO:0007669"/>
    <property type="project" value="TreeGrafter"/>
</dbReference>
<dbReference type="PANTHER" id="PTHR31834:SF1">
    <property type="entry name" value="INITIATION-SPECIFIC ALPHA-1,6-MANNOSYLTRANSFERASE"/>
    <property type="match status" value="1"/>
</dbReference>
<dbReference type="InterPro" id="IPR007577">
    <property type="entry name" value="GlycoTrfase_DXD_sugar-bd_CS"/>
</dbReference>
<dbReference type="AlphaFoldDB" id="A0A427YSJ2"/>
<reference evidence="3 4" key="1">
    <citation type="submission" date="2018-11" db="EMBL/GenBank/DDBJ databases">
        <title>Genome sequence of Saitozyma podzolica DSM 27192.</title>
        <authorList>
            <person name="Aliyu H."/>
            <person name="Gorte O."/>
            <person name="Ochsenreither K."/>
        </authorList>
    </citation>
    <scope>NUCLEOTIDE SEQUENCE [LARGE SCALE GENOMIC DNA]</scope>
    <source>
        <strain evidence="3 4">DSM 27192</strain>
    </source>
</reference>
<evidence type="ECO:0000256" key="1">
    <source>
        <dbReference type="SAM" id="MobiDB-lite"/>
    </source>
</evidence>
<keyword evidence="3" id="KW-0808">Transferase</keyword>
<feature type="compositionally biased region" description="Low complexity" evidence="1">
    <location>
        <begin position="1"/>
        <end position="15"/>
    </location>
</feature>
<dbReference type="InterPro" id="IPR039367">
    <property type="entry name" value="Och1-like"/>
</dbReference>